<dbReference type="OrthoDB" id="3358048at2759"/>
<feature type="region of interest" description="Disordered" evidence="1">
    <location>
        <begin position="1"/>
        <end position="33"/>
    </location>
</feature>
<sequence length="209" mass="22751">MSGRGGASARLRKTFHYPADDDSDSQPDAIDEQEQESLIRRLSEENTTRNATFRLALLPVPILTIIPYLLRGTLSSRSLLALTSLLATFYLVYSQPPESTGFPFLDRLVQPARARSEAALRAQRHKAAPFLPAEDSPLAQYLPYLNLLLCGIVMLAGWAAGSTDAHYGWIGLGNLPALIYGIVIGAKMIMGSVDPEGELGALKYDYKGA</sequence>
<evidence type="ECO:0000313" key="4">
    <source>
        <dbReference type="Proteomes" id="UP000813385"/>
    </source>
</evidence>
<comment type="caution">
    <text evidence="3">The sequence shown here is derived from an EMBL/GenBank/DDBJ whole genome shotgun (WGS) entry which is preliminary data.</text>
</comment>
<feature type="transmembrane region" description="Helical" evidence="2">
    <location>
        <begin position="167"/>
        <end position="186"/>
    </location>
</feature>
<accession>A0A8K0THK9</accession>
<evidence type="ECO:0000256" key="2">
    <source>
        <dbReference type="SAM" id="Phobius"/>
    </source>
</evidence>
<keyword evidence="2" id="KW-1133">Transmembrane helix</keyword>
<organism evidence="3 4">
    <name type="scientific">Plectosphaerella cucumerina</name>
    <dbReference type="NCBI Taxonomy" id="40658"/>
    <lineage>
        <taxon>Eukaryota</taxon>
        <taxon>Fungi</taxon>
        <taxon>Dikarya</taxon>
        <taxon>Ascomycota</taxon>
        <taxon>Pezizomycotina</taxon>
        <taxon>Sordariomycetes</taxon>
        <taxon>Hypocreomycetidae</taxon>
        <taxon>Glomerellales</taxon>
        <taxon>Plectosphaerellaceae</taxon>
        <taxon>Plectosphaerella</taxon>
    </lineage>
</organism>
<evidence type="ECO:0000256" key="1">
    <source>
        <dbReference type="SAM" id="MobiDB-lite"/>
    </source>
</evidence>
<protein>
    <submittedName>
        <fullName evidence="3">Uncharacterized protein</fullName>
    </submittedName>
</protein>
<reference evidence="3" key="1">
    <citation type="journal article" date="2021" name="Nat. Commun.">
        <title>Genetic determinants of endophytism in the Arabidopsis root mycobiome.</title>
        <authorList>
            <person name="Mesny F."/>
            <person name="Miyauchi S."/>
            <person name="Thiergart T."/>
            <person name="Pickel B."/>
            <person name="Atanasova L."/>
            <person name="Karlsson M."/>
            <person name="Huettel B."/>
            <person name="Barry K.W."/>
            <person name="Haridas S."/>
            <person name="Chen C."/>
            <person name="Bauer D."/>
            <person name="Andreopoulos W."/>
            <person name="Pangilinan J."/>
            <person name="LaButti K."/>
            <person name="Riley R."/>
            <person name="Lipzen A."/>
            <person name="Clum A."/>
            <person name="Drula E."/>
            <person name="Henrissat B."/>
            <person name="Kohler A."/>
            <person name="Grigoriev I.V."/>
            <person name="Martin F.M."/>
            <person name="Hacquard S."/>
        </authorList>
    </citation>
    <scope>NUCLEOTIDE SEQUENCE</scope>
    <source>
        <strain evidence="3">MPI-CAGE-AT-0016</strain>
    </source>
</reference>
<feature type="transmembrane region" description="Helical" evidence="2">
    <location>
        <begin position="51"/>
        <end position="70"/>
    </location>
</feature>
<name>A0A8K0THK9_9PEZI</name>
<feature type="transmembrane region" description="Helical" evidence="2">
    <location>
        <begin position="141"/>
        <end position="161"/>
    </location>
</feature>
<evidence type="ECO:0000313" key="3">
    <source>
        <dbReference type="EMBL" id="KAH7366816.1"/>
    </source>
</evidence>
<proteinExistence type="predicted"/>
<feature type="compositionally biased region" description="Acidic residues" evidence="1">
    <location>
        <begin position="20"/>
        <end position="33"/>
    </location>
</feature>
<dbReference type="EMBL" id="JAGPXD010000002">
    <property type="protein sequence ID" value="KAH7366816.1"/>
    <property type="molecule type" value="Genomic_DNA"/>
</dbReference>
<gene>
    <name evidence="3" type="ORF">B0T11DRAFT_47645</name>
</gene>
<keyword evidence="2" id="KW-0812">Transmembrane</keyword>
<keyword evidence="2" id="KW-0472">Membrane</keyword>
<keyword evidence="4" id="KW-1185">Reference proteome</keyword>
<dbReference type="Proteomes" id="UP000813385">
    <property type="component" value="Unassembled WGS sequence"/>
</dbReference>
<dbReference type="AlphaFoldDB" id="A0A8K0THK9"/>